<sequence>MGCAPTRSQASFETGSRCRRTDCQGFSDLICHKLQSVRDYKEAIYQLEKQSTFVVENIIDSLGDEVSPQNQRVLHEILLILEEVAFALDDADAVVAGTSRRKRSKLRLWLTATQELDSVRDLSHRLRDTVSVLGVATALELNQPSNHFRDKLLANEAEDKSEPAVPSSQLRKLAELSVVSLFFVYRAGVSRGPYGTTLNTLKSVSSHPRF</sequence>
<evidence type="ECO:0000313" key="2">
    <source>
        <dbReference type="Proteomes" id="UP001215598"/>
    </source>
</evidence>
<protein>
    <submittedName>
        <fullName evidence="1">Uncharacterized protein</fullName>
    </submittedName>
</protein>
<gene>
    <name evidence="1" type="ORF">B0H16DRAFT_430370</name>
</gene>
<reference evidence="1" key="1">
    <citation type="submission" date="2023-03" db="EMBL/GenBank/DDBJ databases">
        <title>Massive genome expansion in bonnet fungi (Mycena s.s.) driven by repeated elements and novel gene families across ecological guilds.</title>
        <authorList>
            <consortium name="Lawrence Berkeley National Laboratory"/>
            <person name="Harder C.B."/>
            <person name="Miyauchi S."/>
            <person name="Viragh M."/>
            <person name="Kuo A."/>
            <person name="Thoen E."/>
            <person name="Andreopoulos B."/>
            <person name="Lu D."/>
            <person name="Skrede I."/>
            <person name="Drula E."/>
            <person name="Henrissat B."/>
            <person name="Morin E."/>
            <person name="Kohler A."/>
            <person name="Barry K."/>
            <person name="LaButti K."/>
            <person name="Morin E."/>
            <person name="Salamov A."/>
            <person name="Lipzen A."/>
            <person name="Mereny Z."/>
            <person name="Hegedus B."/>
            <person name="Baldrian P."/>
            <person name="Stursova M."/>
            <person name="Weitz H."/>
            <person name="Taylor A."/>
            <person name="Grigoriev I.V."/>
            <person name="Nagy L.G."/>
            <person name="Martin F."/>
            <person name="Kauserud H."/>
        </authorList>
    </citation>
    <scope>NUCLEOTIDE SEQUENCE</scope>
    <source>
        <strain evidence="1">CBHHK182m</strain>
    </source>
</reference>
<dbReference type="EMBL" id="JARKIB010000027">
    <property type="protein sequence ID" value="KAJ7764855.1"/>
    <property type="molecule type" value="Genomic_DNA"/>
</dbReference>
<dbReference type="Proteomes" id="UP001215598">
    <property type="component" value="Unassembled WGS sequence"/>
</dbReference>
<accession>A0AAD7JHC9</accession>
<keyword evidence="2" id="KW-1185">Reference proteome</keyword>
<comment type="caution">
    <text evidence="1">The sequence shown here is derived from an EMBL/GenBank/DDBJ whole genome shotgun (WGS) entry which is preliminary data.</text>
</comment>
<name>A0AAD7JHC9_9AGAR</name>
<organism evidence="1 2">
    <name type="scientific">Mycena metata</name>
    <dbReference type="NCBI Taxonomy" id="1033252"/>
    <lineage>
        <taxon>Eukaryota</taxon>
        <taxon>Fungi</taxon>
        <taxon>Dikarya</taxon>
        <taxon>Basidiomycota</taxon>
        <taxon>Agaricomycotina</taxon>
        <taxon>Agaricomycetes</taxon>
        <taxon>Agaricomycetidae</taxon>
        <taxon>Agaricales</taxon>
        <taxon>Marasmiineae</taxon>
        <taxon>Mycenaceae</taxon>
        <taxon>Mycena</taxon>
    </lineage>
</organism>
<proteinExistence type="predicted"/>
<dbReference type="AlphaFoldDB" id="A0AAD7JHC9"/>
<evidence type="ECO:0000313" key="1">
    <source>
        <dbReference type="EMBL" id="KAJ7764855.1"/>
    </source>
</evidence>